<dbReference type="PANTHER" id="PTHR46481">
    <property type="entry name" value="ZINC FINGER BED DOMAIN-CONTAINING PROTEIN 4"/>
    <property type="match status" value="1"/>
</dbReference>
<accession>A0A9W7T4F0</accession>
<dbReference type="InterPro" id="IPR052035">
    <property type="entry name" value="ZnF_BED_domain_contain"/>
</dbReference>
<evidence type="ECO:0000256" key="2">
    <source>
        <dbReference type="ARBA" id="ARBA00022723"/>
    </source>
</evidence>
<evidence type="ECO:0000256" key="3">
    <source>
        <dbReference type="ARBA" id="ARBA00022771"/>
    </source>
</evidence>
<protein>
    <submittedName>
        <fullName evidence="6">Zinc finger BED domain-containing protein 1-like</fullName>
    </submittedName>
</protein>
<evidence type="ECO:0000256" key="4">
    <source>
        <dbReference type="ARBA" id="ARBA00022833"/>
    </source>
</evidence>
<dbReference type="EMBL" id="JAFHDT010000161">
    <property type="protein sequence ID" value="KAI7790334.1"/>
    <property type="molecule type" value="Genomic_DNA"/>
</dbReference>
<sequence length="273" mass="30829">MMPMPLPAGFEERHTAVNIANYLKDATEKWLLSSEKVIACVHDNAANMVLANQSLWESVPCFAHTLQLAINEGFNVAIVKNVIAASSRLVSHFPYSTVATAALRQKQQEQNMPKHKLIQHCLTRWNSVCDMFERLLEQRWAVCAVLSDRNVTKLADAGTLDLKDEHWEIVEELAPVLKSLKCATTAMCSETHVSISMVYPITHSLIARHPNTQRGESTRVSELKNAVAESLKRRIVAEDAEKVYLPLIAAALDPRHKHLKFFETELQERVKRI</sequence>
<name>A0A9W7T4F0_TRIRA</name>
<reference evidence="6" key="1">
    <citation type="submission" date="2021-02" db="EMBL/GenBank/DDBJ databases">
        <title>Comparative genomics reveals that relaxation of natural selection precedes convergent phenotypic evolution of cavefish.</title>
        <authorList>
            <person name="Peng Z."/>
        </authorList>
    </citation>
    <scope>NUCLEOTIDE SEQUENCE</scope>
    <source>
        <tissue evidence="6">Muscle</tissue>
    </source>
</reference>
<keyword evidence="7" id="KW-1185">Reference proteome</keyword>
<dbReference type="Proteomes" id="UP001059041">
    <property type="component" value="Unassembled WGS sequence"/>
</dbReference>
<comment type="subcellular location">
    <subcellularLocation>
        <location evidence="1">Nucleus</location>
    </subcellularLocation>
</comment>
<dbReference type="GO" id="GO:0005634">
    <property type="term" value="C:nucleus"/>
    <property type="evidence" value="ECO:0007669"/>
    <property type="project" value="UniProtKB-SubCell"/>
</dbReference>
<evidence type="ECO:0000256" key="1">
    <source>
        <dbReference type="ARBA" id="ARBA00004123"/>
    </source>
</evidence>
<evidence type="ECO:0000313" key="7">
    <source>
        <dbReference type="Proteomes" id="UP001059041"/>
    </source>
</evidence>
<gene>
    <name evidence="6" type="ORF">IRJ41_011464</name>
</gene>
<evidence type="ECO:0000313" key="6">
    <source>
        <dbReference type="EMBL" id="KAI7790334.1"/>
    </source>
</evidence>
<keyword evidence="4" id="KW-0862">Zinc</keyword>
<keyword evidence="2" id="KW-0479">Metal-binding</keyword>
<dbReference type="SUPFAM" id="SSF53098">
    <property type="entry name" value="Ribonuclease H-like"/>
    <property type="match status" value="1"/>
</dbReference>
<keyword evidence="3" id="KW-0863">Zinc-finger</keyword>
<dbReference type="GO" id="GO:0008270">
    <property type="term" value="F:zinc ion binding"/>
    <property type="evidence" value="ECO:0007669"/>
    <property type="project" value="UniProtKB-KW"/>
</dbReference>
<keyword evidence="5" id="KW-0539">Nucleus</keyword>
<organism evidence="6 7">
    <name type="scientific">Triplophysa rosa</name>
    <name type="common">Cave loach</name>
    <dbReference type="NCBI Taxonomy" id="992332"/>
    <lineage>
        <taxon>Eukaryota</taxon>
        <taxon>Metazoa</taxon>
        <taxon>Chordata</taxon>
        <taxon>Craniata</taxon>
        <taxon>Vertebrata</taxon>
        <taxon>Euteleostomi</taxon>
        <taxon>Actinopterygii</taxon>
        <taxon>Neopterygii</taxon>
        <taxon>Teleostei</taxon>
        <taxon>Ostariophysi</taxon>
        <taxon>Cypriniformes</taxon>
        <taxon>Nemacheilidae</taxon>
        <taxon>Triplophysa</taxon>
    </lineage>
</organism>
<dbReference type="InterPro" id="IPR012337">
    <property type="entry name" value="RNaseH-like_sf"/>
</dbReference>
<comment type="caution">
    <text evidence="6">The sequence shown here is derived from an EMBL/GenBank/DDBJ whole genome shotgun (WGS) entry which is preliminary data.</text>
</comment>
<dbReference type="PANTHER" id="PTHR46481:SF10">
    <property type="entry name" value="ZINC FINGER BED DOMAIN-CONTAINING PROTEIN 39"/>
    <property type="match status" value="1"/>
</dbReference>
<evidence type="ECO:0000256" key="5">
    <source>
        <dbReference type="ARBA" id="ARBA00023242"/>
    </source>
</evidence>
<dbReference type="AlphaFoldDB" id="A0A9W7T4F0"/>
<proteinExistence type="predicted"/>